<gene>
    <name evidence="1" type="ORF">HNO88_004166</name>
</gene>
<dbReference type="SUPFAM" id="SSF46689">
    <property type="entry name" value="Homeodomain-like"/>
    <property type="match status" value="1"/>
</dbReference>
<evidence type="ECO:0000313" key="2">
    <source>
        <dbReference type="Proteomes" id="UP000555448"/>
    </source>
</evidence>
<organism evidence="1 2">
    <name type="scientific">Novosphingobium chloroacetimidivorans</name>
    <dbReference type="NCBI Taxonomy" id="1428314"/>
    <lineage>
        <taxon>Bacteria</taxon>
        <taxon>Pseudomonadati</taxon>
        <taxon>Pseudomonadota</taxon>
        <taxon>Alphaproteobacteria</taxon>
        <taxon>Sphingomonadales</taxon>
        <taxon>Sphingomonadaceae</taxon>
        <taxon>Novosphingobium</taxon>
    </lineage>
</organism>
<dbReference type="InterPro" id="IPR009057">
    <property type="entry name" value="Homeodomain-like_sf"/>
</dbReference>
<dbReference type="RefSeq" id="WP_312857143.1">
    <property type="nucleotide sequence ID" value="NZ_JACHLR010000033.1"/>
</dbReference>
<comment type="caution">
    <text evidence="1">The sequence shown here is derived from an EMBL/GenBank/DDBJ whole genome shotgun (WGS) entry which is preliminary data.</text>
</comment>
<sequence length="127" mass="14066">MALILDGGSRSEAAKAAGVTLQILRDRVPRFNADGPNGLAARKAPGRAAVLNDEQRTRLAVMVEAGPIPAAHGVVRWRLADLAQWIWDEFEFSVTPRPRARTTRGGLLQALGATPPLWPKWRRHRRF</sequence>
<name>A0A7W7KEA0_9SPHN</name>
<dbReference type="Proteomes" id="UP000555448">
    <property type="component" value="Unassembled WGS sequence"/>
</dbReference>
<dbReference type="Pfam" id="PF13565">
    <property type="entry name" value="HTH_32"/>
    <property type="match status" value="1"/>
</dbReference>
<dbReference type="EMBL" id="JACHLR010000033">
    <property type="protein sequence ID" value="MBB4860821.1"/>
    <property type="molecule type" value="Genomic_DNA"/>
</dbReference>
<accession>A0A7W7KEA0</accession>
<reference evidence="1 2" key="1">
    <citation type="submission" date="2020-08" db="EMBL/GenBank/DDBJ databases">
        <title>Functional genomics of gut bacteria from endangered species of beetles.</title>
        <authorList>
            <person name="Carlos-Shanley C."/>
        </authorList>
    </citation>
    <scope>NUCLEOTIDE SEQUENCE [LARGE SCALE GENOMIC DNA]</scope>
    <source>
        <strain evidence="1 2">S00245</strain>
    </source>
</reference>
<proteinExistence type="predicted"/>
<evidence type="ECO:0000313" key="1">
    <source>
        <dbReference type="EMBL" id="MBB4860821.1"/>
    </source>
</evidence>
<protein>
    <submittedName>
        <fullName evidence="1">Transposase</fullName>
    </submittedName>
</protein>
<keyword evidence="2" id="KW-1185">Reference proteome</keyword>
<dbReference type="AlphaFoldDB" id="A0A7W7KEA0"/>